<dbReference type="GO" id="GO:0005737">
    <property type="term" value="C:cytoplasm"/>
    <property type="evidence" value="ECO:0007669"/>
    <property type="project" value="UniProtKB-SubCell"/>
</dbReference>
<dbReference type="STRING" id="282301.A0A267GLT8"/>
<dbReference type="Gene3D" id="1.20.120.230">
    <property type="entry name" value="Alpha-catenin/vinculin-like"/>
    <property type="match status" value="1"/>
</dbReference>
<gene>
    <name evidence="3" type="ORF">BOX15_Mlig017269g1</name>
</gene>
<dbReference type="GO" id="GO:0005912">
    <property type="term" value="C:adherens junction"/>
    <property type="evidence" value="ECO:0007669"/>
    <property type="project" value="TreeGrafter"/>
</dbReference>
<keyword evidence="4" id="KW-1185">Reference proteome</keyword>
<dbReference type="PANTHER" id="PTHR18914">
    <property type="entry name" value="ALPHA CATENIN"/>
    <property type="match status" value="1"/>
</dbReference>
<dbReference type="Gene3D" id="1.20.120.810">
    <property type="entry name" value="Vinculin, Vh2 four-helix bundle"/>
    <property type="match status" value="1"/>
</dbReference>
<keyword evidence="2" id="KW-0963">Cytoplasm</keyword>
<evidence type="ECO:0000313" key="4">
    <source>
        <dbReference type="Proteomes" id="UP000215902"/>
    </source>
</evidence>
<dbReference type="PANTHER" id="PTHR18914:SF30">
    <property type="entry name" value="VINCULIN_ALPHA-CATENIN FAMILY MEMBER 1"/>
    <property type="match status" value="1"/>
</dbReference>
<evidence type="ECO:0000313" key="3">
    <source>
        <dbReference type="EMBL" id="PAA86973.1"/>
    </source>
</evidence>
<evidence type="ECO:0000256" key="2">
    <source>
        <dbReference type="ARBA" id="ARBA00022490"/>
    </source>
</evidence>
<organism evidence="3 4">
    <name type="scientific">Macrostomum lignano</name>
    <dbReference type="NCBI Taxonomy" id="282301"/>
    <lineage>
        <taxon>Eukaryota</taxon>
        <taxon>Metazoa</taxon>
        <taxon>Spiralia</taxon>
        <taxon>Lophotrochozoa</taxon>
        <taxon>Platyhelminthes</taxon>
        <taxon>Rhabditophora</taxon>
        <taxon>Macrostomorpha</taxon>
        <taxon>Macrostomida</taxon>
        <taxon>Macrostomidae</taxon>
        <taxon>Macrostomum</taxon>
    </lineage>
</organism>
<dbReference type="Proteomes" id="UP000215902">
    <property type="component" value="Unassembled WGS sequence"/>
</dbReference>
<feature type="non-terminal residue" evidence="3">
    <location>
        <position position="1"/>
    </location>
</feature>
<dbReference type="InterPro" id="IPR036723">
    <property type="entry name" value="Alpha-catenin/vinculin-like_sf"/>
</dbReference>
<dbReference type="EMBL" id="NIVC01000255">
    <property type="protein sequence ID" value="PAA86973.1"/>
    <property type="molecule type" value="Genomic_DNA"/>
</dbReference>
<dbReference type="GO" id="GO:0008013">
    <property type="term" value="F:beta-catenin binding"/>
    <property type="evidence" value="ECO:0007669"/>
    <property type="project" value="TreeGrafter"/>
</dbReference>
<dbReference type="GO" id="GO:0098609">
    <property type="term" value="P:cell-cell adhesion"/>
    <property type="evidence" value="ECO:0007669"/>
    <property type="project" value="TreeGrafter"/>
</dbReference>
<accession>A0A267GLT8</accession>
<name>A0A267GLT8_9PLAT</name>
<protein>
    <submittedName>
        <fullName evidence="3">Uncharacterized protein</fullName>
    </submittedName>
</protein>
<reference evidence="3 4" key="1">
    <citation type="submission" date="2017-06" db="EMBL/GenBank/DDBJ databases">
        <title>A platform for efficient transgenesis in Macrostomum lignano, a flatworm model organism for stem cell research.</title>
        <authorList>
            <person name="Berezikov E."/>
        </authorList>
    </citation>
    <scope>NUCLEOTIDE SEQUENCE [LARGE SCALE GENOMIC DNA]</scope>
    <source>
        <strain evidence="3">DV1</strain>
        <tissue evidence="3">Whole organism</tissue>
    </source>
</reference>
<comment type="subcellular location">
    <subcellularLocation>
        <location evidence="1">Cytoplasm</location>
    </subcellularLocation>
</comment>
<dbReference type="AlphaFoldDB" id="A0A267GLT8"/>
<dbReference type="GO" id="GO:0051015">
    <property type="term" value="F:actin filament binding"/>
    <property type="evidence" value="ECO:0007669"/>
    <property type="project" value="InterPro"/>
</dbReference>
<comment type="caution">
    <text evidence="3">The sequence shown here is derived from an EMBL/GenBank/DDBJ whole genome shotgun (WGS) entry which is preliminary data.</text>
</comment>
<dbReference type="GO" id="GO:0016477">
    <property type="term" value="P:cell migration"/>
    <property type="evidence" value="ECO:0007669"/>
    <property type="project" value="TreeGrafter"/>
</dbReference>
<dbReference type="OrthoDB" id="29742at2759"/>
<evidence type="ECO:0000256" key="1">
    <source>
        <dbReference type="ARBA" id="ARBA00004496"/>
    </source>
</evidence>
<dbReference type="GO" id="GO:0016342">
    <property type="term" value="C:catenin complex"/>
    <property type="evidence" value="ECO:0007669"/>
    <property type="project" value="TreeGrafter"/>
</dbReference>
<dbReference type="SUPFAM" id="SSF47220">
    <property type="entry name" value="alpha-catenin/vinculin-like"/>
    <property type="match status" value="1"/>
</dbReference>
<proteinExistence type="predicted"/>
<sequence>GGIFVESGHFVLNVDELIFCLNEANRHFLRPSKLERLANSFLRHVTAVCDLLPADEAGATQAAAREFDELKDSLLMLLNSSEAADDASAMSDFNGLCDSLAEQCKLIEAGVNEALVGLLVHAFNDAAVPLERLCLQLMQRPGEPNRQSSAAGSAAPYSDLSSTWLSSLYADFEEKFATMARVVKFASASCDNPKDIKEIANGMRDCERLHSEISAAISPLAAGRWSWGLQQQQQQQPEFLADLRTSWSRAVTHLTCVLDRVVDPELLLEINEDAIIRVQEAITSHPQDRTAAIDCVIRGALIGRRSCEAAHRILERRLQGQLLVPARNLVRQLLRSASLLRNLLPQFFTVGEVPTRWHDEARFRVDLTVKCLRNLRAVAARCDSEAGLLRLYRELRPQLQPLPFMDATDGSEEDKNPYLSLASSAGAQRFDRSQEPYQRLLGLREADEDEEEAALACGRLHPIAQRLVSIATNPSQSAGEVALVTNDVSQLTAFYAGLSRQLAAAAGGSGGRSAAVVMPADVTERLRQLQVATDELNSDAARLIGVATTAAGSPTDELERAAARWSLRAESATELLRGVCGPWLKLAEESWDAQAEDEDCDESLVSLAQQLVSTASELKVCSQMAEPGQAQLLLTLRGYQQSLDAAVSAMQRLRVSGQQSSDNDRTLHSLNFSVSAWCLSACICRLLARLLPPAPAVQLARTVVAGSNPSPAELHRWLQTLTQLMESEVATVSAAVSLSEDGLGGDAPAVADLRETAVALRSDDAKRRLRDAGLAAGDAAKTEVGRLAWSLRFCALTCVHLMRTLHAHRRLHALLSPVTHWLSAVLGAACVSRDPSPVQKLFASFGPDVSAFLTDSLNHTEQQQQQQEVLDSSLQALHSAGLEIEAFRVALTKCAEASGLEAEAGTVRALMLQSCLCSAAVWRLIWSASADRAFKKDLQEWLDSYLNYENRTPDQAAFRRLLTQLQDEFHPAEKSEPLSGPYRDVRHQIEQRIRTRALANSLAADRDRRSLLKIPIGENFPLSQQDPAAAKSFNLAARVLEQEVNKWADQENWAVKIVRDIGLRLVTMLKGLQDKNAEDATAQALFRESELIGDGVIRIARFADIVARLCSNKEASEDLQRASKSLVLPSVQLSVLTKTLNSMRDLRRKQRQLLSVVESLMSAAAQLLRCVEACSVAGIELPDDELTAMDSEARQAALLATSWLARLQAHQAEQAAQKDLSELGLRRVGTQRQEGQAETETAPSLVDLLRMGRAVDSE</sequence>